<sequence>MSQRKTRGVARYKRKLKPEEMYIDLNENNLPIGKLQSYFDTWLGLETRTYFPEYWIQSHKYSKQRRHELWLHI</sequence>
<gene>
    <name evidence="1" type="ORF">M8C21_002373</name>
</gene>
<proteinExistence type="predicted"/>
<dbReference type="AlphaFoldDB" id="A0AAD5BMH4"/>
<keyword evidence="2" id="KW-1185">Reference proteome</keyword>
<dbReference type="Proteomes" id="UP001206925">
    <property type="component" value="Unassembled WGS sequence"/>
</dbReference>
<dbReference type="EMBL" id="JAMZMK010011755">
    <property type="protein sequence ID" value="KAI7726097.1"/>
    <property type="molecule type" value="Genomic_DNA"/>
</dbReference>
<accession>A0AAD5BMH4</accession>
<reference evidence="1" key="1">
    <citation type="submission" date="2022-06" db="EMBL/GenBank/DDBJ databases">
        <title>Uncovering the hologenomic basis of an extraordinary plant invasion.</title>
        <authorList>
            <person name="Bieker V.C."/>
            <person name="Martin M.D."/>
            <person name="Gilbert T."/>
            <person name="Hodgins K."/>
            <person name="Battlay P."/>
            <person name="Petersen B."/>
            <person name="Wilson J."/>
        </authorList>
    </citation>
    <scope>NUCLEOTIDE SEQUENCE</scope>
    <source>
        <strain evidence="1">AA19_3_7</strain>
        <tissue evidence="1">Leaf</tissue>
    </source>
</reference>
<organism evidence="1 2">
    <name type="scientific">Ambrosia artemisiifolia</name>
    <name type="common">Common ragweed</name>
    <dbReference type="NCBI Taxonomy" id="4212"/>
    <lineage>
        <taxon>Eukaryota</taxon>
        <taxon>Viridiplantae</taxon>
        <taxon>Streptophyta</taxon>
        <taxon>Embryophyta</taxon>
        <taxon>Tracheophyta</taxon>
        <taxon>Spermatophyta</taxon>
        <taxon>Magnoliopsida</taxon>
        <taxon>eudicotyledons</taxon>
        <taxon>Gunneridae</taxon>
        <taxon>Pentapetalae</taxon>
        <taxon>asterids</taxon>
        <taxon>campanulids</taxon>
        <taxon>Asterales</taxon>
        <taxon>Asteraceae</taxon>
        <taxon>Asteroideae</taxon>
        <taxon>Heliantheae alliance</taxon>
        <taxon>Heliantheae</taxon>
        <taxon>Ambrosia</taxon>
    </lineage>
</organism>
<comment type="caution">
    <text evidence="1">The sequence shown here is derived from an EMBL/GenBank/DDBJ whole genome shotgun (WGS) entry which is preliminary data.</text>
</comment>
<evidence type="ECO:0000313" key="1">
    <source>
        <dbReference type="EMBL" id="KAI7726097.1"/>
    </source>
</evidence>
<protein>
    <submittedName>
        <fullName evidence="1">Uncharacterized protein</fullName>
    </submittedName>
</protein>
<name>A0AAD5BMH4_AMBAR</name>
<evidence type="ECO:0000313" key="2">
    <source>
        <dbReference type="Proteomes" id="UP001206925"/>
    </source>
</evidence>